<evidence type="ECO:0000259" key="6">
    <source>
        <dbReference type="Pfam" id="PF04542"/>
    </source>
</evidence>
<dbReference type="InterPro" id="IPR013325">
    <property type="entry name" value="RNA_pol_sigma_r2"/>
</dbReference>
<dbReference type="InterPro" id="IPR013249">
    <property type="entry name" value="RNA_pol_sigma70_r4_t2"/>
</dbReference>
<dbReference type="PANTHER" id="PTHR43133:SF8">
    <property type="entry name" value="RNA POLYMERASE SIGMA FACTOR HI_1459-RELATED"/>
    <property type="match status" value="1"/>
</dbReference>
<name>A0A433SE22_9BURK</name>
<proteinExistence type="inferred from homology"/>
<dbReference type="NCBIfam" id="TIGR02937">
    <property type="entry name" value="sigma70-ECF"/>
    <property type="match status" value="1"/>
</dbReference>
<evidence type="ECO:0000256" key="2">
    <source>
        <dbReference type="ARBA" id="ARBA00023015"/>
    </source>
</evidence>
<dbReference type="Gene3D" id="1.10.1740.10">
    <property type="match status" value="1"/>
</dbReference>
<dbReference type="AlphaFoldDB" id="A0A433SE22"/>
<evidence type="ECO:0000313" key="9">
    <source>
        <dbReference type="Proteomes" id="UP000286947"/>
    </source>
</evidence>
<feature type="domain" description="RNA polymerase sigma factor 70 region 4 type 2" evidence="7">
    <location>
        <begin position="141"/>
        <end position="192"/>
    </location>
</feature>
<dbReference type="Pfam" id="PF04542">
    <property type="entry name" value="Sigma70_r2"/>
    <property type="match status" value="1"/>
</dbReference>
<dbReference type="SUPFAM" id="SSF88659">
    <property type="entry name" value="Sigma3 and sigma4 domains of RNA polymerase sigma factors"/>
    <property type="match status" value="1"/>
</dbReference>
<dbReference type="InterPro" id="IPR013324">
    <property type="entry name" value="RNA_pol_sigma_r3/r4-like"/>
</dbReference>
<comment type="caution">
    <text evidence="8">The sequence shown here is derived from an EMBL/GenBank/DDBJ whole genome shotgun (WGS) entry which is preliminary data.</text>
</comment>
<evidence type="ECO:0000256" key="1">
    <source>
        <dbReference type="ARBA" id="ARBA00010641"/>
    </source>
</evidence>
<sequence length="207" mass="23575">MSISHQHFSDEELMIAYVCGNSAAFDTLYTRHESAMLRFIRRILGSALVSQAEEVFQDVWMRIIANRAGFLPPDQGGASWKTWAYTIAHHAAIDRFRSQNKYVTIETEENTGDPMEWIQATLGMTAHSSEDTAYWRAAGSQLLKCIDDLPPVQRSAFLLHHENDASIEEMAQSLSLPFETVKSRLRYAMQKLRHCMQRYLNELGGSS</sequence>
<evidence type="ECO:0000259" key="7">
    <source>
        <dbReference type="Pfam" id="PF08281"/>
    </source>
</evidence>
<protein>
    <submittedName>
        <fullName evidence="8">ECF RNA polymerase sigma factor SigK</fullName>
    </submittedName>
</protein>
<evidence type="ECO:0000313" key="8">
    <source>
        <dbReference type="EMBL" id="RUS66993.1"/>
    </source>
</evidence>
<dbReference type="RefSeq" id="WP_126978708.1">
    <property type="nucleotide sequence ID" value="NZ_PQSP01000002.1"/>
</dbReference>
<dbReference type="Gene3D" id="1.10.10.10">
    <property type="entry name" value="Winged helix-like DNA-binding domain superfamily/Winged helix DNA-binding domain"/>
    <property type="match status" value="1"/>
</dbReference>
<reference evidence="8 9" key="1">
    <citation type="submission" date="2018-01" db="EMBL/GenBank/DDBJ databases">
        <title>Saezia sanguinis gen. nov., sp. nov., in the order Burkholderiales isolated from human blood.</title>
        <authorList>
            <person name="Medina-Pascual M.J."/>
            <person name="Valdezate S."/>
            <person name="Monzon S."/>
            <person name="Cuesta I."/>
            <person name="Carrasco G."/>
            <person name="Villalon P."/>
            <person name="Saez-Nieto J.A."/>
        </authorList>
    </citation>
    <scope>NUCLEOTIDE SEQUENCE [LARGE SCALE GENOMIC DNA]</scope>
    <source>
        <strain evidence="8 9">CNM695-12</strain>
    </source>
</reference>
<feature type="domain" description="RNA polymerase sigma-70 region 2" evidence="6">
    <location>
        <begin position="28"/>
        <end position="101"/>
    </location>
</feature>
<comment type="similarity">
    <text evidence="1">Belongs to the sigma-70 factor family. ECF subfamily.</text>
</comment>
<dbReference type="OrthoDB" id="9784272at2"/>
<dbReference type="CDD" id="cd06171">
    <property type="entry name" value="Sigma70_r4"/>
    <property type="match status" value="1"/>
</dbReference>
<dbReference type="EMBL" id="PQSP01000002">
    <property type="protein sequence ID" value="RUS66993.1"/>
    <property type="molecule type" value="Genomic_DNA"/>
</dbReference>
<dbReference type="InterPro" id="IPR036388">
    <property type="entry name" value="WH-like_DNA-bd_sf"/>
</dbReference>
<keyword evidence="9" id="KW-1185">Reference proteome</keyword>
<organism evidence="8 9">
    <name type="scientific">Saezia sanguinis</name>
    <dbReference type="NCBI Taxonomy" id="1965230"/>
    <lineage>
        <taxon>Bacteria</taxon>
        <taxon>Pseudomonadati</taxon>
        <taxon>Pseudomonadota</taxon>
        <taxon>Betaproteobacteria</taxon>
        <taxon>Burkholderiales</taxon>
        <taxon>Saeziaceae</taxon>
        <taxon>Saezia</taxon>
    </lineage>
</organism>
<keyword evidence="5" id="KW-0804">Transcription</keyword>
<dbReference type="Proteomes" id="UP000286947">
    <property type="component" value="Unassembled WGS sequence"/>
</dbReference>
<evidence type="ECO:0000256" key="3">
    <source>
        <dbReference type="ARBA" id="ARBA00023082"/>
    </source>
</evidence>
<evidence type="ECO:0000256" key="5">
    <source>
        <dbReference type="ARBA" id="ARBA00023163"/>
    </source>
</evidence>
<dbReference type="InterPro" id="IPR039425">
    <property type="entry name" value="RNA_pol_sigma-70-like"/>
</dbReference>
<keyword evidence="2" id="KW-0805">Transcription regulation</keyword>
<dbReference type="Pfam" id="PF08281">
    <property type="entry name" value="Sigma70_r4_2"/>
    <property type="match status" value="1"/>
</dbReference>
<dbReference type="GO" id="GO:0003677">
    <property type="term" value="F:DNA binding"/>
    <property type="evidence" value="ECO:0007669"/>
    <property type="project" value="UniProtKB-KW"/>
</dbReference>
<accession>A0A433SE22</accession>
<dbReference type="GO" id="GO:0006352">
    <property type="term" value="P:DNA-templated transcription initiation"/>
    <property type="evidence" value="ECO:0007669"/>
    <property type="project" value="InterPro"/>
</dbReference>
<dbReference type="PANTHER" id="PTHR43133">
    <property type="entry name" value="RNA POLYMERASE ECF-TYPE SIGMA FACTO"/>
    <property type="match status" value="1"/>
</dbReference>
<gene>
    <name evidence="8" type="primary">sigK</name>
    <name evidence="8" type="ORF">CUZ56_00930</name>
</gene>
<dbReference type="InterPro" id="IPR014284">
    <property type="entry name" value="RNA_pol_sigma-70_dom"/>
</dbReference>
<evidence type="ECO:0000256" key="4">
    <source>
        <dbReference type="ARBA" id="ARBA00023125"/>
    </source>
</evidence>
<keyword evidence="3" id="KW-0731">Sigma factor</keyword>
<dbReference type="GO" id="GO:0016987">
    <property type="term" value="F:sigma factor activity"/>
    <property type="evidence" value="ECO:0007669"/>
    <property type="project" value="UniProtKB-KW"/>
</dbReference>
<dbReference type="InterPro" id="IPR007627">
    <property type="entry name" value="RNA_pol_sigma70_r2"/>
</dbReference>
<keyword evidence="4" id="KW-0238">DNA-binding</keyword>
<dbReference type="SUPFAM" id="SSF88946">
    <property type="entry name" value="Sigma2 domain of RNA polymerase sigma factors"/>
    <property type="match status" value="1"/>
</dbReference>